<dbReference type="Pfam" id="PF00264">
    <property type="entry name" value="Tyrosinase"/>
    <property type="match status" value="1"/>
</dbReference>
<dbReference type="PRINTS" id="PR00092">
    <property type="entry name" value="TYROSINASE"/>
</dbReference>
<keyword evidence="8" id="KW-0470">Melanin biosynthesis</keyword>
<dbReference type="Proteomes" id="UP000054383">
    <property type="component" value="Unassembled WGS sequence"/>
</dbReference>
<evidence type="ECO:0000256" key="4">
    <source>
        <dbReference type="ARBA" id="ARBA00022723"/>
    </source>
</evidence>
<keyword evidence="14" id="KW-1185">Reference proteome</keyword>
<evidence type="ECO:0000256" key="8">
    <source>
        <dbReference type="ARBA" id="ARBA00023101"/>
    </source>
</evidence>
<sequence>MVSSQSYAIKGIPVAEGSIIPARREVDEWFHDPEAEIQVSLFVEALTRFQKIDYKDKLSYFRVAGIHSAPNVTWDEQEDPKPNPGGYCVHNDITFPTWHRPYMLLYEQRIYELMLEVIKEKVPTEHKKEWSDAASQWRLPHWDFAKGVKTGNEWKLGLPAICSSEPISIKDPMNPKSTKTVPNPAYKFVAPMKMGQLDAPFTIHEEPIDDKNTKFFPWNGCKATTKYGLKESSGNTDDAGQDIDKSNSALNEHHWYRDNWGTGHPSLQSLRYEVHRLFCTEFQSWGAFASTKYWNKDNPRDKDGKPINSSEVGDILSLEFLHNNNWIGGTDYLCKGDEKFWGAGHMSSIKVSAFDPIFWFYHCNVDRLTAIWQVLNSDKWFQEDDPLRTSPLKPFHQDTNFKYFTSEDVKKWRQWGYDYDIVKKPGTNEDRQVVYVREIINDLYGEPASQLFGEQYKHDYVVNVIYDRYALDGIPYTIVFYLNVGDKNAMPVGGVYNFSTKLHKGQEDGEDQSCSNCLKQEREGILSAAQIALTYTFALKPEISISPGIFRDWMKGGLSWKVIGLDTTVYYDSTTDKDKDSRWKSLKVIPAYGEIAYPEGRKWGLIPDKFPVYHEYEPIDLDVGSA</sequence>
<protein>
    <recommendedName>
        <fullName evidence="3">tyrosinase</fullName>
        <ecNumber evidence="3">1.14.18.1</ecNumber>
    </recommendedName>
</protein>
<keyword evidence="5" id="KW-0560">Oxidoreductase</keyword>
<evidence type="ECO:0000256" key="3">
    <source>
        <dbReference type="ARBA" id="ARBA00011906"/>
    </source>
</evidence>
<evidence type="ECO:0000313" key="14">
    <source>
        <dbReference type="Proteomes" id="UP000054383"/>
    </source>
</evidence>
<dbReference type="GO" id="GO:0046872">
    <property type="term" value="F:metal ion binding"/>
    <property type="evidence" value="ECO:0007669"/>
    <property type="project" value="UniProtKB-KW"/>
</dbReference>
<organism evidence="13 14">
    <name type="scientific">Talaromyces islandicus</name>
    <name type="common">Penicillium islandicum</name>
    <dbReference type="NCBI Taxonomy" id="28573"/>
    <lineage>
        <taxon>Eukaryota</taxon>
        <taxon>Fungi</taxon>
        <taxon>Dikarya</taxon>
        <taxon>Ascomycota</taxon>
        <taxon>Pezizomycotina</taxon>
        <taxon>Eurotiomycetes</taxon>
        <taxon>Eurotiomycetidae</taxon>
        <taxon>Eurotiales</taxon>
        <taxon>Trichocomaceae</taxon>
        <taxon>Talaromyces</taxon>
        <taxon>Talaromyces sect. Islandici</taxon>
    </lineage>
</organism>
<dbReference type="InterPro" id="IPR008922">
    <property type="entry name" value="Di-copper_centre_dom_sf"/>
</dbReference>
<dbReference type="Pfam" id="PF18132">
    <property type="entry name" value="Tyrosinase_C"/>
    <property type="match status" value="1"/>
</dbReference>
<dbReference type="Gene3D" id="2.60.310.20">
    <property type="match status" value="1"/>
</dbReference>
<comment type="cofactor">
    <cofactor evidence="1">
        <name>Cu(2+)</name>
        <dbReference type="ChEBI" id="CHEBI:29036"/>
    </cofactor>
</comment>
<evidence type="ECO:0000256" key="10">
    <source>
        <dbReference type="ARBA" id="ARBA00048881"/>
    </source>
</evidence>
<dbReference type="GO" id="GO:0042438">
    <property type="term" value="P:melanin biosynthetic process"/>
    <property type="evidence" value="ECO:0007669"/>
    <property type="project" value="UniProtKB-KW"/>
</dbReference>
<evidence type="ECO:0000256" key="1">
    <source>
        <dbReference type="ARBA" id="ARBA00001973"/>
    </source>
</evidence>
<dbReference type="EMBL" id="CVMT01000007">
    <property type="protein sequence ID" value="CRG90099.1"/>
    <property type="molecule type" value="Genomic_DNA"/>
</dbReference>
<dbReference type="PANTHER" id="PTHR11474:SF76">
    <property type="entry name" value="SHKT DOMAIN-CONTAINING PROTEIN"/>
    <property type="match status" value="1"/>
</dbReference>
<dbReference type="OMA" id="YTIVFYL"/>
<evidence type="ECO:0000259" key="12">
    <source>
        <dbReference type="PROSITE" id="PS00498"/>
    </source>
</evidence>
<evidence type="ECO:0000256" key="2">
    <source>
        <dbReference type="ARBA" id="ARBA00009928"/>
    </source>
</evidence>
<evidence type="ECO:0000256" key="6">
    <source>
        <dbReference type="ARBA" id="ARBA00023008"/>
    </source>
</evidence>
<comment type="similarity">
    <text evidence="2">Belongs to the tyrosinase family.</text>
</comment>
<keyword evidence="6" id="KW-0186">Copper</keyword>
<gene>
    <name evidence="13" type="ORF">PISL3812_07140</name>
</gene>
<keyword evidence="7" id="KW-0503">Monooxygenase</keyword>
<dbReference type="InterPro" id="IPR041640">
    <property type="entry name" value="Tyrosinase_C"/>
</dbReference>
<name>A0A0U1M3F3_TALIS</name>
<keyword evidence="4" id="KW-0479">Metal-binding</keyword>
<dbReference type="InterPro" id="IPR002227">
    <property type="entry name" value="Tyrosinase_Cu-bd"/>
</dbReference>
<dbReference type="InterPro" id="IPR050316">
    <property type="entry name" value="Tyrosinase/Hemocyanin"/>
</dbReference>
<comment type="catalytic activity">
    <reaction evidence="10">
        <text>L-tyrosine + O2 = L-dopaquinone + H2O</text>
        <dbReference type="Rhea" id="RHEA:18117"/>
        <dbReference type="ChEBI" id="CHEBI:15377"/>
        <dbReference type="ChEBI" id="CHEBI:15379"/>
        <dbReference type="ChEBI" id="CHEBI:57924"/>
        <dbReference type="ChEBI" id="CHEBI:58315"/>
        <dbReference type="EC" id="1.14.18.1"/>
    </reaction>
</comment>
<dbReference type="Gene3D" id="1.10.1280.10">
    <property type="entry name" value="Di-copper center containing domain from catechol oxidase"/>
    <property type="match status" value="1"/>
</dbReference>
<feature type="domain" description="Tyrosinase copper-binding" evidence="11">
    <location>
        <begin position="90"/>
        <end position="107"/>
    </location>
</feature>
<feature type="domain" description="Tyrosinase copper-binding" evidence="12">
    <location>
        <begin position="355"/>
        <end position="366"/>
    </location>
</feature>
<dbReference type="SUPFAM" id="SSF48056">
    <property type="entry name" value="Di-copper centre-containing domain"/>
    <property type="match status" value="1"/>
</dbReference>
<comment type="catalytic activity">
    <reaction evidence="9">
        <text>2 L-dopa + O2 = 2 L-dopaquinone + 2 H2O</text>
        <dbReference type="Rhea" id="RHEA:34287"/>
        <dbReference type="ChEBI" id="CHEBI:15377"/>
        <dbReference type="ChEBI" id="CHEBI:15379"/>
        <dbReference type="ChEBI" id="CHEBI:57504"/>
        <dbReference type="ChEBI" id="CHEBI:57924"/>
        <dbReference type="EC" id="1.14.18.1"/>
    </reaction>
</comment>
<accession>A0A0U1M3F3</accession>
<dbReference type="EC" id="1.14.18.1" evidence="3"/>
<evidence type="ECO:0000313" key="13">
    <source>
        <dbReference type="EMBL" id="CRG90099.1"/>
    </source>
</evidence>
<evidence type="ECO:0000256" key="5">
    <source>
        <dbReference type="ARBA" id="ARBA00023002"/>
    </source>
</evidence>
<dbReference type="GO" id="GO:0004503">
    <property type="term" value="F:tyrosinase activity"/>
    <property type="evidence" value="ECO:0007669"/>
    <property type="project" value="UniProtKB-EC"/>
</dbReference>
<evidence type="ECO:0000259" key="11">
    <source>
        <dbReference type="PROSITE" id="PS00497"/>
    </source>
</evidence>
<proteinExistence type="inferred from homology"/>
<dbReference type="STRING" id="28573.A0A0U1M3F3"/>
<evidence type="ECO:0000256" key="7">
    <source>
        <dbReference type="ARBA" id="ARBA00023033"/>
    </source>
</evidence>
<dbReference type="OrthoDB" id="1658288at2759"/>
<evidence type="ECO:0000256" key="9">
    <source>
        <dbReference type="ARBA" id="ARBA00048233"/>
    </source>
</evidence>
<dbReference type="PANTHER" id="PTHR11474">
    <property type="entry name" value="TYROSINASE FAMILY MEMBER"/>
    <property type="match status" value="1"/>
</dbReference>
<dbReference type="PROSITE" id="PS00497">
    <property type="entry name" value="TYROSINASE_1"/>
    <property type="match status" value="1"/>
</dbReference>
<dbReference type="PROSITE" id="PS00498">
    <property type="entry name" value="TYROSINASE_2"/>
    <property type="match status" value="1"/>
</dbReference>
<reference evidence="13 14" key="1">
    <citation type="submission" date="2015-04" db="EMBL/GenBank/DDBJ databases">
        <authorList>
            <person name="Syromyatnikov M.Y."/>
            <person name="Popov V.N."/>
        </authorList>
    </citation>
    <scope>NUCLEOTIDE SEQUENCE [LARGE SCALE GENOMIC DNA]</scope>
    <source>
        <strain evidence="13">WF-38-12</strain>
    </source>
</reference>
<dbReference type="AlphaFoldDB" id="A0A0U1M3F3"/>